<name>A0AAV3R7C6_LITER</name>
<accession>A0AAV3R7C6</accession>
<dbReference type="Proteomes" id="UP001454036">
    <property type="component" value="Unassembled WGS sequence"/>
</dbReference>
<dbReference type="EMBL" id="BAABME010008053">
    <property type="protein sequence ID" value="GAA0172294.1"/>
    <property type="molecule type" value="Genomic_DNA"/>
</dbReference>
<keyword evidence="2" id="KW-1185">Reference proteome</keyword>
<protein>
    <submittedName>
        <fullName evidence="1">Uncharacterized protein</fullName>
    </submittedName>
</protein>
<gene>
    <name evidence="1" type="ORF">LIER_26146</name>
</gene>
<reference evidence="1 2" key="1">
    <citation type="submission" date="2024-01" db="EMBL/GenBank/DDBJ databases">
        <title>The complete chloroplast genome sequence of Lithospermum erythrorhizon: insights into the phylogenetic relationship among Boraginaceae species and the maternal lineages of purple gromwells.</title>
        <authorList>
            <person name="Okada T."/>
            <person name="Watanabe K."/>
        </authorList>
    </citation>
    <scope>NUCLEOTIDE SEQUENCE [LARGE SCALE GENOMIC DNA]</scope>
</reference>
<dbReference type="AlphaFoldDB" id="A0AAV3R7C6"/>
<evidence type="ECO:0000313" key="2">
    <source>
        <dbReference type="Proteomes" id="UP001454036"/>
    </source>
</evidence>
<evidence type="ECO:0000313" key="1">
    <source>
        <dbReference type="EMBL" id="GAA0172294.1"/>
    </source>
</evidence>
<organism evidence="1 2">
    <name type="scientific">Lithospermum erythrorhizon</name>
    <name type="common">Purple gromwell</name>
    <name type="synonym">Lithospermum officinale var. erythrorhizon</name>
    <dbReference type="NCBI Taxonomy" id="34254"/>
    <lineage>
        <taxon>Eukaryota</taxon>
        <taxon>Viridiplantae</taxon>
        <taxon>Streptophyta</taxon>
        <taxon>Embryophyta</taxon>
        <taxon>Tracheophyta</taxon>
        <taxon>Spermatophyta</taxon>
        <taxon>Magnoliopsida</taxon>
        <taxon>eudicotyledons</taxon>
        <taxon>Gunneridae</taxon>
        <taxon>Pentapetalae</taxon>
        <taxon>asterids</taxon>
        <taxon>lamiids</taxon>
        <taxon>Boraginales</taxon>
        <taxon>Boraginaceae</taxon>
        <taxon>Boraginoideae</taxon>
        <taxon>Lithospermeae</taxon>
        <taxon>Lithospermum</taxon>
    </lineage>
</organism>
<dbReference type="Gene3D" id="3.30.590.10">
    <property type="entry name" value="Glutamine synthetase/guanido kinase, catalytic domain"/>
    <property type="match status" value="1"/>
</dbReference>
<sequence>MGLATIREWAQEWPHESSISLQVALNRAGGAHVMYSTKSMRNDGGYEAIQNAIAKFGMRLEECVAAYGEGS</sequence>
<comment type="caution">
    <text evidence="1">The sequence shown here is derived from an EMBL/GenBank/DDBJ whole genome shotgun (WGS) entry which is preliminary data.</text>
</comment>
<proteinExistence type="predicted"/>